<feature type="domain" description="PIN" evidence="1">
    <location>
        <begin position="12"/>
        <end position="137"/>
    </location>
</feature>
<sequence length="154" mass="17606">MEKDVENNVWLYLDTSALVKIYVEESESDTVVSAIAQAETVATCVISYVETHAAFARLHREQIFTDEQFEVVKHEFVEDWEEYFQIPFTQSLMQRAAELAEIYALRAYDSVQLAAADVLFNQSEQSVIFASFDQRLNLAASRLGLKLLSEIRAK</sequence>
<gene>
    <name evidence="2" type="ORF">PN36_26475</name>
</gene>
<dbReference type="CDD" id="cd09874">
    <property type="entry name" value="PIN_MT3492-like"/>
    <property type="match status" value="1"/>
</dbReference>
<proteinExistence type="predicted"/>
<dbReference type="AlphaFoldDB" id="A0A0A6RUZ6"/>
<evidence type="ECO:0000259" key="1">
    <source>
        <dbReference type="Pfam" id="PF01850"/>
    </source>
</evidence>
<evidence type="ECO:0000313" key="2">
    <source>
        <dbReference type="EMBL" id="KHD07701.1"/>
    </source>
</evidence>
<dbReference type="SUPFAM" id="SSF88723">
    <property type="entry name" value="PIN domain-like"/>
    <property type="match status" value="1"/>
</dbReference>
<dbReference type="InterPro" id="IPR029060">
    <property type="entry name" value="PIN-like_dom_sf"/>
</dbReference>
<dbReference type="EMBL" id="JSZA02000155">
    <property type="protein sequence ID" value="KHD07701.1"/>
    <property type="molecule type" value="Genomic_DNA"/>
</dbReference>
<accession>A0A0A6RUZ6</accession>
<keyword evidence="3" id="KW-1185">Reference proteome</keyword>
<dbReference type="InterPro" id="IPR002716">
    <property type="entry name" value="PIN_dom"/>
</dbReference>
<dbReference type="Pfam" id="PF01850">
    <property type="entry name" value="PIN"/>
    <property type="match status" value="1"/>
</dbReference>
<dbReference type="Proteomes" id="UP000030428">
    <property type="component" value="Unassembled WGS sequence"/>
</dbReference>
<dbReference type="Gene3D" id="3.40.50.1010">
    <property type="entry name" value="5'-nuclease"/>
    <property type="match status" value="1"/>
</dbReference>
<name>A0A0A6RUZ6_9GAMM</name>
<organism evidence="2 3">
    <name type="scientific">Candidatus Thiomargarita nelsonii</name>
    <dbReference type="NCBI Taxonomy" id="1003181"/>
    <lineage>
        <taxon>Bacteria</taxon>
        <taxon>Pseudomonadati</taxon>
        <taxon>Pseudomonadota</taxon>
        <taxon>Gammaproteobacteria</taxon>
        <taxon>Thiotrichales</taxon>
        <taxon>Thiotrichaceae</taxon>
        <taxon>Thiomargarita</taxon>
    </lineage>
</organism>
<protein>
    <recommendedName>
        <fullName evidence="1">PIN domain-containing protein</fullName>
    </recommendedName>
</protein>
<reference evidence="2 3" key="1">
    <citation type="journal article" date="2016" name="Front. Microbiol.">
        <title>Single-Cell (Meta-)Genomics of a Dimorphic Candidatus Thiomargarita nelsonii Reveals Genomic Plasticity.</title>
        <authorList>
            <person name="Flood B.E."/>
            <person name="Fliss P."/>
            <person name="Jones D.S."/>
            <person name="Dick G.J."/>
            <person name="Jain S."/>
            <person name="Kaster A.K."/>
            <person name="Winkel M."/>
            <person name="Mussmann M."/>
            <person name="Bailey J."/>
        </authorList>
    </citation>
    <scope>NUCLEOTIDE SEQUENCE [LARGE SCALE GENOMIC DNA]</scope>
    <source>
        <strain evidence="2">Hydrate Ridge</strain>
    </source>
</reference>
<comment type="caution">
    <text evidence="2">The sequence shown here is derived from an EMBL/GenBank/DDBJ whole genome shotgun (WGS) entry which is preliminary data.</text>
</comment>
<evidence type="ECO:0000313" key="3">
    <source>
        <dbReference type="Proteomes" id="UP000030428"/>
    </source>
</evidence>